<evidence type="ECO:0000256" key="1">
    <source>
        <dbReference type="SAM" id="MobiDB-lite"/>
    </source>
</evidence>
<dbReference type="InParanoid" id="A7AX82"/>
<feature type="compositionally biased region" description="Polar residues" evidence="1">
    <location>
        <begin position="1140"/>
        <end position="1149"/>
    </location>
</feature>
<dbReference type="EMBL" id="AAXT01000006">
    <property type="protein sequence ID" value="EDO05155.1"/>
    <property type="molecule type" value="Genomic_DNA"/>
</dbReference>
<proteinExistence type="predicted"/>
<comment type="caution">
    <text evidence="2">The sequence shown here is derived from an EMBL/GenBank/DDBJ whole genome shotgun (WGS) entry which is preliminary data.</text>
</comment>
<keyword evidence="3" id="KW-1185">Reference proteome</keyword>
<organism evidence="2 3">
    <name type="scientific">Babesia bovis</name>
    <dbReference type="NCBI Taxonomy" id="5865"/>
    <lineage>
        <taxon>Eukaryota</taxon>
        <taxon>Sar</taxon>
        <taxon>Alveolata</taxon>
        <taxon>Apicomplexa</taxon>
        <taxon>Aconoidasida</taxon>
        <taxon>Piroplasmida</taxon>
        <taxon>Babesiidae</taxon>
        <taxon>Babesia</taxon>
    </lineage>
</organism>
<feature type="region of interest" description="Disordered" evidence="1">
    <location>
        <begin position="973"/>
        <end position="1000"/>
    </location>
</feature>
<evidence type="ECO:0000313" key="2">
    <source>
        <dbReference type="EMBL" id="EDO05155.1"/>
    </source>
</evidence>
<feature type="region of interest" description="Disordered" evidence="1">
    <location>
        <begin position="150"/>
        <end position="176"/>
    </location>
</feature>
<dbReference type="Proteomes" id="UP000002173">
    <property type="component" value="Unassembled WGS sequence"/>
</dbReference>
<gene>
    <name evidence="2" type="ORF">BBOV_I000610</name>
</gene>
<feature type="compositionally biased region" description="Polar residues" evidence="1">
    <location>
        <begin position="1124"/>
        <end position="1134"/>
    </location>
</feature>
<dbReference type="KEGG" id="bbo:BBOV_I000610"/>
<evidence type="ECO:0000313" key="3">
    <source>
        <dbReference type="Proteomes" id="UP000002173"/>
    </source>
</evidence>
<sequence>MESPGESNGSSRPQNVAELLSNLTEQQTRLMDTYKGFLESMQLETNLNNAKGQVSGLQKAGAELIELQKDHLKKMLTMLYPIFQLVMPRSQCDDDDVIQMLKDRTKLDKYDLVELSCVLRCYFAKLAIYIYHMATFVQDRDGYERVVSNDPNLSSRDLLPKSNPMKPTGGAFEEEDDDIPADAEDLANMTANGWYERMSRLYKPQANYPAPYDIYSASELNMHDLASESEPRFPSLDGDHVDYKPRERVPSQRASTPDDMFDPPFFDENDFNDVLDPTMTSYAMTQNFLRSHDMERDLGYGQRQHTQQTAGGYNSMETRYHQGYGHHVDNYPPDPYAHSGYPHEMVDPYYRGDSYMTANINQRECIPLGEYPYYQKPLRPEDVSYSSYIYSGREPGVTPGGLPPGRYMNESSKVAPHKVPTKPPHQVDTPPGNDSYMRYKNAMEDYSNNRIRPVGMNDLFNMGDTRKYPAIPEDRMIHSRVAPPVQRRQQLRERVRSPNDDICCSGYQDAKSRRRAELRQVMSQEMLHPSFYSQGSIVREGVHVKGDLGRKDITHLIYDSPLHNPDRIEQSEAVQQPSYAVESVHDSVYSQSSIHTTLNGSIPLQEPGQHYSDGSHLSSIGSLGVQSIDHPYANEYSHVEEPTLPQAQDFRESGPQQAAYPAEDAGMQYNAYHVSATDTFPRGPQANPDLNFTHPDVLPMEQPRSMAQDGYSHVLDQQMHDGIPTSSLTSTSQMPSHVAAMYHPKDMSGPQHEPYNHSIESQGDGPTLPQSLSNVTNRAVNAPSQMENPAAPLTVQLSQQDIMAYQTFETLDLDNARRAQSLVNSASNTYNYELQSSGLVDTSSNDAKDIQPFEFSGLVTFNSRESFDIPQENNVSTSLTQITDSIPEHPGNLPKAALEKVAPKAPMLKPKSLVDHGNQPFFPKSFGVKAPMVKLLVPKKLLGMPKVPLGKVPNAKSLLVKDGLHPKVLPSQAKIPSAVPTGPVQRHTSVESTRYPELSSRQSINPDVLVNSRLPQSMVGAMPQQHAVDLRLQPKGNVANGQSMVTVSRHQVGNVSAGRFQSDDSVGYVQSTRIVERMESNGSVVYVQSTRSIEQRPLGGSSAMLTAIQRRRSSYGSGRLSASNPDGSTCTSLSIDGPNSGVSRLTSVDSIPRRAASNSSEPTTVSVPDAQPSVQTQHSIGHLSSMEHASTGSLECRSISTADQNIYAGPVEYNLNLDSGSQRTISEGCMDSVRTQELPLDPVGNYISHRSDVSDHYVPTNAQSSLETGLESSHSLLGSGQPEYQQSIETVMAENSPVAAIVEEPPDSFDIDPNEGHGEWINNVIRRDLYLSYGINKTTSMPPLDDDNLSSKGIHIPPLDMSKLRIRGSSM</sequence>
<dbReference type="RefSeq" id="XP_001608723.1">
    <property type="nucleotide sequence ID" value="XM_001608673.1"/>
</dbReference>
<name>A7AX82_BABBO</name>
<feature type="region of interest" description="Disordered" evidence="1">
    <location>
        <begin position="1116"/>
        <end position="1179"/>
    </location>
</feature>
<reference evidence="3" key="2">
    <citation type="journal article" date="2020" name="Data Brief">
        <title>Transcriptome dataset of Babesia bovis life stages within vertebrate and invertebrate hosts.</title>
        <authorList>
            <person name="Ueti M.W."/>
            <person name="Johnson W.C."/>
            <person name="Kappmeyer L.S."/>
            <person name="Herndon D.R."/>
            <person name="Mousel M.R."/>
            <person name="Reif K.E."/>
            <person name="Taus N.S."/>
            <person name="Ifeonu O.O."/>
            <person name="Silva J.C."/>
            <person name="Suarez C.E."/>
            <person name="Brayton K.A."/>
        </authorList>
    </citation>
    <scope>NUCLEOTIDE SEQUENCE [LARGE SCALE GENOMIC DNA]</scope>
</reference>
<dbReference type="GeneID" id="5476809"/>
<feature type="region of interest" description="Disordered" evidence="1">
    <location>
        <begin position="411"/>
        <end position="433"/>
    </location>
</feature>
<reference evidence="3" key="3">
    <citation type="journal article" date="2021" name="Int. J. Parasitol.">
        <title>Comparative analysis of gene expression between Babesia bovis blood stages and kinetes allowed by improved genome annotation.</title>
        <authorList>
            <person name="Ueti M.W."/>
            <person name="Johnson W.C."/>
            <person name="Kappmeyer L.S."/>
            <person name="Herndon D.R."/>
            <person name="Mousel M.R."/>
            <person name="Reif K.E."/>
            <person name="Taus N.S."/>
            <person name="Ifeonu O.O."/>
            <person name="Silva J.C."/>
            <person name="Suarez C.E."/>
            <person name="Brayton K.A."/>
        </authorList>
    </citation>
    <scope>NUCLEOTIDE SEQUENCE [LARGE SCALE GENOMIC DNA]</scope>
</reference>
<reference evidence="2 3" key="1">
    <citation type="journal article" date="2007" name="PLoS Pathog.">
        <title>Genome sequence of Babesia bovis and comparative analysis of apicomplexan hemoprotozoa.</title>
        <authorList>
            <person name="Brayton K.A."/>
            <person name="Lau A.O.T."/>
            <person name="Herndon D.R."/>
            <person name="Hannick L."/>
            <person name="Kappmeyer L.S."/>
            <person name="Berens S.J."/>
            <person name="Bidwell S.L."/>
            <person name="Brown W.C."/>
            <person name="Crabtree J."/>
            <person name="Fadrosh D."/>
            <person name="Feldblum T."/>
            <person name="Forberger H.A."/>
            <person name="Haas B.J."/>
            <person name="Howell J.M."/>
            <person name="Khouri H."/>
            <person name="Koo H."/>
            <person name="Mann D.J."/>
            <person name="Norimine J."/>
            <person name="Paulsen I.T."/>
            <person name="Radune D."/>
            <person name="Ren Q."/>
            <person name="Smith R.K. Jr."/>
            <person name="Suarez C.E."/>
            <person name="White O."/>
            <person name="Wortman J.R."/>
            <person name="Knowles D.P. Jr."/>
            <person name="McElwain T.F."/>
            <person name="Nene V.M."/>
        </authorList>
    </citation>
    <scope>NUCLEOTIDE SEQUENCE [LARGE SCALE GENOMIC DNA]</scope>
    <source>
        <strain evidence="2">T2Bo</strain>
    </source>
</reference>
<feature type="compositionally biased region" description="Polar residues" evidence="1">
    <location>
        <begin position="1156"/>
        <end position="1179"/>
    </location>
</feature>
<protein>
    <submittedName>
        <fullName evidence="2">Uncharacterized protein</fullName>
    </submittedName>
</protein>
<dbReference type="VEuPathDB" id="PiroplasmaDB:BBOV_I000610"/>
<feature type="region of interest" description="Disordered" evidence="1">
    <location>
        <begin position="599"/>
        <end position="618"/>
    </location>
</feature>
<accession>A7AX82</accession>